<feature type="transmembrane region" description="Helical" evidence="1">
    <location>
        <begin position="75"/>
        <end position="96"/>
    </location>
</feature>
<feature type="transmembrane region" description="Helical" evidence="1">
    <location>
        <begin position="102"/>
        <end position="123"/>
    </location>
</feature>
<feature type="transmembrane region" description="Helical" evidence="1">
    <location>
        <begin position="12"/>
        <end position="38"/>
    </location>
</feature>
<dbReference type="OMA" id="CCAWNGS"/>
<accession>A0A670JEB9</accession>
<organism evidence="2 3">
    <name type="scientific">Podarcis muralis</name>
    <name type="common">Wall lizard</name>
    <name type="synonym">Lacerta muralis</name>
    <dbReference type="NCBI Taxonomy" id="64176"/>
    <lineage>
        <taxon>Eukaryota</taxon>
        <taxon>Metazoa</taxon>
        <taxon>Chordata</taxon>
        <taxon>Craniata</taxon>
        <taxon>Vertebrata</taxon>
        <taxon>Euteleostomi</taxon>
        <taxon>Lepidosauria</taxon>
        <taxon>Squamata</taxon>
        <taxon>Bifurcata</taxon>
        <taxon>Unidentata</taxon>
        <taxon>Episquamata</taxon>
        <taxon>Laterata</taxon>
        <taxon>Lacertibaenia</taxon>
        <taxon>Lacertidae</taxon>
        <taxon>Podarcis</taxon>
    </lineage>
</organism>
<reference evidence="2 3" key="1">
    <citation type="journal article" date="2019" name="Proc. Natl. Acad. Sci. U.S.A.">
        <title>Regulatory changes in pterin and carotenoid genes underlie balanced color polymorphisms in the wall lizard.</title>
        <authorList>
            <person name="Andrade P."/>
            <person name="Pinho C."/>
            <person name="Perez I de Lanuza G."/>
            <person name="Afonso S."/>
            <person name="Brejcha J."/>
            <person name="Rubin C.J."/>
            <person name="Wallerman O."/>
            <person name="Pereira P."/>
            <person name="Sabatino S.J."/>
            <person name="Bellati A."/>
            <person name="Pellitteri-Rosa D."/>
            <person name="Bosakova Z."/>
            <person name="Bunikis I."/>
            <person name="Carretero M.A."/>
            <person name="Feiner N."/>
            <person name="Marsik P."/>
            <person name="Pauperio F."/>
            <person name="Salvi D."/>
            <person name="Soler L."/>
            <person name="While G.M."/>
            <person name="Uller T."/>
            <person name="Font E."/>
            <person name="Andersson L."/>
            <person name="Carneiro M."/>
        </authorList>
    </citation>
    <scope>NUCLEOTIDE SEQUENCE</scope>
</reference>
<keyword evidence="1" id="KW-1133">Transmembrane helix</keyword>
<evidence type="ECO:0000313" key="3">
    <source>
        <dbReference type="Proteomes" id="UP000472272"/>
    </source>
</evidence>
<evidence type="ECO:0000313" key="2">
    <source>
        <dbReference type="Ensembl" id="ENSPMRP00000021482.1"/>
    </source>
</evidence>
<protein>
    <submittedName>
        <fullName evidence="2">Uncharacterized protein</fullName>
    </submittedName>
</protein>
<keyword evidence="3" id="KW-1185">Reference proteome</keyword>
<dbReference type="AlphaFoldDB" id="A0A670JEB9"/>
<name>A0A670JEB9_PODMU</name>
<feature type="transmembrane region" description="Helical" evidence="1">
    <location>
        <begin position="44"/>
        <end position="68"/>
    </location>
</feature>
<dbReference type="GeneTree" id="ENSGT01060000249379"/>
<sequence>MIESHTRKVKPFYWALIIITADHFSIGDLITQTIGWLIRINGEVGWRSLPLCFGLGPLLFIGLFRFLLLRMIVSFFDFSWLVLPLFPVVSLVSWQVSNSSTWLSTCLLLFSTTSTIWLTIWIFSSPSS</sequence>
<reference evidence="2" key="2">
    <citation type="submission" date="2025-08" db="UniProtKB">
        <authorList>
            <consortium name="Ensembl"/>
        </authorList>
    </citation>
    <scope>IDENTIFICATION</scope>
</reference>
<keyword evidence="1" id="KW-0812">Transmembrane</keyword>
<proteinExistence type="predicted"/>
<dbReference type="Proteomes" id="UP000472272">
    <property type="component" value="Chromosome 4"/>
</dbReference>
<evidence type="ECO:0000256" key="1">
    <source>
        <dbReference type="SAM" id="Phobius"/>
    </source>
</evidence>
<dbReference type="Ensembl" id="ENSPMRT00000022798.1">
    <property type="protein sequence ID" value="ENSPMRP00000021482.1"/>
    <property type="gene ID" value="ENSPMRG00000013944.1"/>
</dbReference>
<keyword evidence="1" id="KW-0472">Membrane</keyword>
<reference evidence="2" key="3">
    <citation type="submission" date="2025-09" db="UniProtKB">
        <authorList>
            <consortium name="Ensembl"/>
        </authorList>
    </citation>
    <scope>IDENTIFICATION</scope>
</reference>